<name>A0ABP9JKH5_9MICO</name>
<sequence>MRSAPLRRVGVPLAEVALVLDGPRRPLAVRGEGAGSSVLMPVGADDVRL</sequence>
<keyword evidence="2" id="KW-1185">Reference proteome</keyword>
<dbReference type="Proteomes" id="UP001500427">
    <property type="component" value="Unassembled WGS sequence"/>
</dbReference>
<reference evidence="2" key="1">
    <citation type="journal article" date="2019" name="Int. J. Syst. Evol. Microbiol.">
        <title>The Global Catalogue of Microorganisms (GCM) 10K type strain sequencing project: providing services to taxonomists for standard genome sequencing and annotation.</title>
        <authorList>
            <consortium name="The Broad Institute Genomics Platform"/>
            <consortium name="The Broad Institute Genome Sequencing Center for Infectious Disease"/>
            <person name="Wu L."/>
            <person name="Ma J."/>
        </authorList>
    </citation>
    <scope>NUCLEOTIDE SEQUENCE [LARGE SCALE GENOMIC DNA]</scope>
    <source>
        <strain evidence="2">JCM 17687</strain>
    </source>
</reference>
<comment type="caution">
    <text evidence="1">The sequence shown here is derived from an EMBL/GenBank/DDBJ whole genome shotgun (WGS) entry which is preliminary data.</text>
</comment>
<accession>A0ABP9JKH5</accession>
<organism evidence="1 2">
    <name type="scientific">Terrabacter aeriphilus</name>
    <dbReference type="NCBI Taxonomy" id="515662"/>
    <lineage>
        <taxon>Bacteria</taxon>
        <taxon>Bacillati</taxon>
        <taxon>Actinomycetota</taxon>
        <taxon>Actinomycetes</taxon>
        <taxon>Micrococcales</taxon>
        <taxon>Intrasporangiaceae</taxon>
        <taxon>Terrabacter</taxon>
    </lineage>
</organism>
<dbReference type="RefSeq" id="WP_345508940.1">
    <property type="nucleotide sequence ID" value="NZ_BAABIW010000026.1"/>
</dbReference>
<evidence type="ECO:0000313" key="1">
    <source>
        <dbReference type="EMBL" id="GAA5034978.1"/>
    </source>
</evidence>
<evidence type="ECO:0000313" key="2">
    <source>
        <dbReference type="Proteomes" id="UP001500427"/>
    </source>
</evidence>
<gene>
    <name evidence="1" type="ORF">GCM10023258_36390</name>
</gene>
<dbReference type="EMBL" id="BAABIW010000026">
    <property type="protein sequence ID" value="GAA5034978.1"/>
    <property type="molecule type" value="Genomic_DNA"/>
</dbReference>
<proteinExistence type="predicted"/>
<protein>
    <submittedName>
        <fullName evidence="1">Uncharacterized protein</fullName>
    </submittedName>
</protein>